<feature type="transmembrane region" description="Helical" evidence="9">
    <location>
        <begin position="280"/>
        <end position="304"/>
    </location>
</feature>
<evidence type="ECO:0000256" key="2">
    <source>
        <dbReference type="ARBA" id="ARBA00010535"/>
    </source>
</evidence>
<gene>
    <name evidence="10" type="primary">nad1</name>
</gene>
<evidence type="ECO:0000256" key="5">
    <source>
        <dbReference type="ARBA" id="ARBA00022989"/>
    </source>
</evidence>
<keyword evidence="5 9" id="KW-1133">Transmembrane helix</keyword>
<comment type="catalytic activity">
    <reaction evidence="8">
        <text>a ubiquinone + NADH + 5 H(+)(in) = a ubiquinol + NAD(+) + 4 H(+)(out)</text>
        <dbReference type="Rhea" id="RHEA:29091"/>
        <dbReference type="Rhea" id="RHEA-COMP:9565"/>
        <dbReference type="Rhea" id="RHEA-COMP:9566"/>
        <dbReference type="ChEBI" id="CHEBI:15378"/>
        <dbReference type="ChEBI" id="CHEBI:16389"/>
        <dbReference type="ChEBI" id="CHEBI:17976"/>
        <dbReference type="ChEBI" id="CHEBI:57540"/>
        <dbReference type="ChEBI" id="CHEBI:57945"/>
        <dbReference type="EC" id="7.1.1.2"/>
    </reaction>
</comment>
<dbReference type="EMBL" id="JN619347">
    <property type="protein sequence ID" value="AEQ93878.1"/>
    <property type="molecule type" value="Genomic_DNA"/>
</dbReference>
<feature type="transmembrane region" description="Helical" evidence="9">
    <location>
        <begin position="214"/>
        <end position="236"/>
    </location>
</feature>
<feature type="transmembrane region" description="Helical" evidence="9">
    <location>
        <begin position="242"/>
        <end position="268"/>
    </location>
</feature>
<evidence type="ECO:0000256" key="7">
    <source>
        <dbReference type="RuleBase" id="RU000471"/>
    </source>
</evidence>
<comment type="subcellular location">
    <subcellularLocation>
        <location evidence="1">Membrane</location>
        <topology evidence="1">Multi-pass membrane protein</topology>
    </subcellularLocation>
    <subcellularLocation>
        <location evidence="7">Mitochondrion inner membrane</location>
        <topology evidence="7">Multi-pass membrane protein</topology>
    </subcellularLocation>
</comment>
<geneLocation type="mitochondrion" evidence="10"/>
<keyword evidence="4 7" id="KW-0812">Transmembrane</keyword>
<evidence type="ECO:0000313" key="10">
    <source>
        <dbReference type="EMBL" id="AEQ93878.1"/>
    </source>
</evidence>
<reference evidence="10" key="2">
    <citation type="submission" date="2011-08" db="EMBL/GenBank/DDBJ databases">
        <authorList>
            <person name="Dayrat B."/>
        </authorList>
    </citation>
    <scope>NUCLEOTIDE SEQUENCE</scope>
</reference>
<evidence type="ECO:0000256" key="1">
    <source>
        <dbReference type="ARBA" id="ARBA00004141"/>
    </source>
</evidence>
<dbReference type="EC" id="7.1.1.2" evidence="8"/>
<dbReference type="InterPro" id="IPR001694">
    <property type="entry name" value="NADH_UbQ_OxRdtase_su1/FPO"/>
</dbReference>
<dbReference type="GO" id="GO:0009060">
    <property type="term" value="P:aerobic respiration"/>
    <property type="evidence" value="ECO:0007669"/>
    <property type="project" value="TreeGrafter"/>
</dbReference>
<keyword evidence="8 10" id="KW-0496">Mitochondrion</keyword>
<dbReference type="PANTHER" id="PTHR11432:SF3">
    <property type="entry name" value="NADH-UBIQUINONE OXIDOREDUCTASE CHAIN 1"/>
    <property type="match status" value="1"/>
</dbReference>
<reference evidence="10" key="1">
    <citation type="journal article" date="2011" name="BMC Evol. Biol.">
        <title>Ten new complete mitochondrial genomes of pulmonates (Mollusca: Gastropoda) and their impact on phylogenetic relationships.</title>
        <authorList>
            <person name="White T.R."/>
            <person name="Conrad M.M."/>
            <person name="Tseng R."/>
            <person name="Balayan S."/>
            <person name="Golding R."/>
            <person name="de Frias Martins A.M."/>
            <person name="Dayrat B.A."/>
        </authorList>
    </citation>
    <scope>NUCLEOTIDE SEQUENCE</scope>
</reference>
<evidence type="ECO:0000256" key="9">
    <source>
        <dbReference type="SAM" id="Phobius"/>
    </source>
</evidence>
<feature type="transmembrane region" description="Helical" evidence="9">
    <location>
        <begin position="5"/>
        <end position="25"/>
    </location>
</feature>
<dbReference type="GO" id="GO:0005743">
    <property type="term" value="C:mitochondrial inner membrane"/>
    <property type="evidence" value="ECO:0007669"/>
    <property type="project" value="UniProtKB-SubCell"/>
</dbReference>
<evidence type="ECO:0000256" key="3">
    <source>
        <dbReference type="ARBA" id="ARBA00021009"/>
    </source>
</evidence>
<evidence type="ECO:0000256" key="8">
    <source>
        <dbReference type="RuleBase" id="RU000473"/>
    </source>
</evidence>
<feature type="transmembrane region" description="Helical" evidence="9">
    <location>
        <begin position="145"/>
        <end position="165"/>
    </location>
</feature>
<protein>
    <recommendedName>
        <fullName evidence="3 8">NADH-ubiquinone oxidoreductase chain 1</fullName>
        <ecNumber evidence="8">7.1.1.2</ecNumber>
    </recommendedName>
</protein>
<keyword evidence="7" id="KW-0520">NAD</keyword>
<proteinExistence type="inferred from homology"/>
<organism evidence="10">
    <name type="scientific">Imerinia grandidieri</name>
    <dbReference type="NCBI Taxonomy" id="3244470"/>
    <lineage>
        <taxon>Eukaryota</taxon>
        <taxon>Metazoa</taxon>
        <taxon>Spiralia</taxon>
        <taxon>Lophotrochozoa</taxon>
        <taxon>Mollusca</taxon>
        <taxon>Gastropoda</taxon>
        <taxon>Heterobranchia</taxon>
        <taxon>Euthyneura</taxon>
        <taxon>Panpulmonata</taxon>
        <taxon>Eupulmonata</taxon>
        <taxon>Systellommatophora</taxon>
        <taxon>Veronicelloidea</taxon>
        <taxon>Veronicellidae</taxon>
        <taxon>Imerinia</taxon>
    </lineage>
</organism>
<evidence type="ECO:0000256" key="6">
    <source>
        <dbReference type="ARBA" id="ARBA00023136"/>
    </source>
</evidence>
<dbReference type="GO" id="GO:0008137">
    <property type="term" value="F:NADH dehydrogenase (ubiquinone) activity"/>
    <property type="evidence" value="ECO:0007669"/>
    <property type="project" value="UniProtKB-EC"/>
</dbReference>
<name>G8HQX4_9EUPU</name>
<dbReference type="PROSITE" id="PS00667">
    <property type="entry name" value="COMPLEX1_ND1_1"/>
    <property type="match status" value="1"/>
</dbReference>
<sequence length="306" mass="34156">MNCTIFLLIPILCSCLCLMLAVAFFTLLERGVISYAQVRKGPNKLSVLGLVQPLADALKLIIKELVIPHVSNRTLFLFFSGLSLLLALTLWCLYPSAYSIWFTPYGLLLFLCISSVSVYSVLGAGWASNSKYSFLGSLRSAAQTVSYEVSLILILFLSLFSLGSMDWCSTFMANFPVAMLFPPLLFLWVSTCLAETHRAPFDFAEGESELVSGYSVEFSAGLFTLLFLSEYLNILFMAMTSVVWFLLFVNNLFIFLFTVLGLASLFLVIRSAYPRLRYDLLMMVCWKAFLPASISALVATIFLITQ</sequence>
<feature type="transmembrane region" description="Helical" evidence="9">
    <location>
        <begin position="171"/>
        <end position="193"/>
    </location>
</feature>
<evidence type="ECO:0000256" key="4">
    <source>
        <dbReference type="ARBA" id="ARBA00022692"/>
    </source>
</evidence>
<dbReference type="Pfam" id="PF00146">
    <property type="entry name" value="NADHdh"/>
    <property type="match status" value="1"/>
</dbReference>
<dbReference type="PROSITE" id="PS00668">
    <property type="entry name" value="COMPLEX1_ND1_2"/>
    <property type="match status" value="1"/>
</dbReference>
<feature type="transmembrane region" description="Helical" evidence="9">
    <location>
        <begin position="74"/>
        <end position="96"/>
    </location>
</feature>
<comment type="similarity">
    <text evidence="2 7">Belongs to the complex I subunit 1 family.</text>
</comment>
<feature type="transmembrane region" description="Helical" evidence="9">
    <location>
        <begin position="102"/>
        <end position="124"/>
    </location>
</feature>
<keyword evidence="6 9" id="KW-0472">Membrane</keyword>
<dbReference type="GO" id="GO:0003954">
    <property type="term" value="F:NADH dehydrogenase activity"/>
    <property type="evidence" value="ECO:0007669"/>
    <property type="project" value="TreeGrafter"/>
</dbReference>
<dbReference type="AlphaFoldDB" id="G8HQX4"/>
<dbReference type="InterPro" id="IPR018086">
    <property type="entry name" value="NADH_UbQ_OxRdtase_su1_CS"/>
</dbReference>
<accession>G8HQX4</accession>
<keyword evidence="8" id="KW-0830">Ubiquinone</keyword>
<dbReference type="PANTHER" id="PTHR11432">
    <property type="entry name" value="NADH DEHYDROGENASE SUBUNIT 1"/>
    <property type="match status" value="1"/>
</dbReference>